<evidence type="ECO:0000256" key="1">
    <source>
        <dbReference type="SAM" id="Phobius"/>
    </source>
</evidence>
<gene>
    <name evidence="2" type="ORF">GCM10009550_28910</name>
</gene>
<comment type="caution">
    <text evidence="2">The sequence shown here is derived from an EMBL/GenBank/DDBJ whole genome shotgun (WGS) entry which is preliminary data.</text>
</comment>
<dbReference type="RefSeq" id="WP_344240856.1">
    <property type="nucleotide sequence ID" value="NZ_BAAAHH010000010.1"/>
</dbReference>
<keyword evidence="3" id="KW-1185">Reference proteome</keyword>
<proteinExistence type="predicted"/>
<protein>
    <submittedName>
        <fullName evidence="2">Uncharacterized protein</fullName>
    </submittedName>
</protein>
<keyword evidence="1" id="KW-0812">Transmembrane</keyword>
<sequence>MIADGTSSPADLVILPLLFVVTFLAVSAVFAAGRRLAARRRPAAGPAERRPMGVPAAVGRLRAVGIDPDALLGPWLLEERRACQAERPRPGRDQENTLEFN</sequence>
<evidence type="ECO:0000313" key="2">
    <source>
        <dbReference type="EMBL" id="GAA0950427.1"/>
    </source>
</evidence>
<dbReference type="EMBL" id="BAAAHH010000010">
    <property type="protein sequence ID" value="GAA0950427.1"/>
    <property type="molecule type" value="Genomic_DNA"/>
</dbReference>
<organism evidence="2 3">
    <name type="scientific">Actinocorallia libanotica</name>
    <dbReference type="NCBI Taxonomy" id="46162"/>
    <lineage>
        <taxon>Bacteria</taxon>
        <taxon>Bacillati</taxon>
        <taxon>Actinomycetota</taxon>
        <taxon>Actinomycetes</taxon>
        <taxon>Streptosporangiales</taxon>
        <taxon>Thermomonosporaceae</taxon>
        <taxon>Actinocorallia</taxon>
    </lineage>
</organism>
<keyword evidence="1" id="KW-0472">Membrane</keyword>
<accession>A0ABP4BJ98</accession>
<dbReference type="Proteomes" id="UP001500665">
    <property type="component" value="Unassembled WGS sequence"/>
</dbReference>
<reference evidence="3" key="1">
    <citation type="journal article" date="2019" name="Int. J. Syst. Evol. Microbiol.">
        <title>The Global Catalogue of Microorganisms (GCM) 10K type strain sequencing project: providing services to taxonomists for standard genome sequencing and annotation.</title>
        <authorList>
            <consortium name="The Broad Institute Genomics Platform"/>
            <consortium name="The Broad Institute Genome Sequencing Center for Infectious Disease"/>
            <person name="Wu L."/>
            <person name="Ma J."/>
        </authorList>
    </citation>
    <scope>NUCLEOTIDE SEQUENCE [LARGE SCALE GENOMIC DNA]</scope>
    <source>
        <strain evidence="3">JCM 10696</strain>
    </source>
</reference>
<evidence type="ECO:0000313" key="3">
    <source>
        <dbReference type="Proteomes" id="UP001500665"/>
    </source>
</evidence>
<feature type="transmembrane region" description="Helical" evidence="1">
    <location>
        <begin position="12"/>
        <end position="32"/>
    </location>
</feature>
<name>A0ABP4BJ98_9ACTN</name>
<keyword evidence="1" id="KW-1133">Transmembrane helix</keyword>